<evidence type="ECO:0008006" key="4">
    <source>
        <dbReference type="Google" id="ProtNLM"/>
    </source>
</evidence>
<proteinExistence type="predicted"/>
<evidence type="ECO:0000256" key="1">
    <source>
        <dbReference type="SAM" id="Coils"/>
    </source>
</evidence>
<reference evidence="2" key="1">
    <citation type="submission" date="2021-02" db="EMBL/GenBank/DDBJ databases">
        <title>Rhodobacter shimadae sp. nov., an aerobic anoxygenic phototrophic bacterium isolated from a hot spring.</title>
        <authorList>
            <person name="Muramatsu S."/>
            <person name="Haruta S."/>
            <person name="Hirose S."/>
            <person name="Hanada S."/>
        </authorList>
    </citation>
    <scope>NUCLEOTIDE SEQUENCE</scope>
    <source>
        <strain evidence="2">N10</strain>
    </source>
</reference>
<dbReference type="RefSeq" id="WP_220663151.1">
    <property type="nucleotide sequence ID" value="NZ_CP069370.1"/>
</dbReference>
<sequence>MAAAGKGNEAEFAALQEEIAALKARLKDLAGQGRAKAEEMLSEDQKATVERLTRQLGALDEELAAQVKAHPIGALAVAFGLGMLVARALR</sequence>
<feature type="coiled-coil region" evidence="1">
    <location>
        <begin position="12"/>
        <end position="69"/>
    </location>
</feature>
<organism evidence="2 3">
    <name type="scientific">Neotabrizicola shimadae</name>
    <dbReference type="NCBI Taxonomy" id="2807096"/>
    <lineage>
        <taxon>Bacteria</taxon>
        <taxon>Pseudomonadati</taxon>
        <taxon>Pseudomonadota</taxon>
        <taxon>Alphaproteobacteria</taxon>
        <taxon>Rhodobacterales</taxon>
        <taxon>Paracoccaceae</taxon>
        <taxon>Neotabrizicola</taxon>
    </lineage>
</organism>
<dbReference type="AlphaFoldDB" id="A0A8G1EEQ4"/>
<dbReference type="Proteomes" id="UP000826300">
    <property type="component" value="Chromosome"/>
</dbReference>
<evidence type="ECO:0000313" key="3">
    <source>
        <dbReference type="Proteomes" id="UP000826300"/>
    </source>
</evidence>
<evidence type="ECO:0000313" key="2">
    <source>
        <dbReference type="EMBL" id="QYZ70934.1"/>
    </source>
</evidence>
<protein>
    <recommendedName>
        <fullName evidence="4">DUF883 domain-containing protein</fullName>
    </recommendedName>
</protein>
<dbReference type="KEGG" id="nsm:JO391_05310"/>
<gene>
    <name evidence="2" type="ORF">JO391_05310</name>
</gene>
<keyword evidence="1" id="KW-0175">Coiled coil</keyword>
<accession>A0A8G1EEQ4</accession>
<name>A0A8G1EEQ4_9RHOB</name>
<dbReference type="EMBL" id="CP069370">
    <property type="protein sequence ID" value="QYZ70934.1"/>
    <property type="molecule type" value="Genomic_DNA"/>
</dbReference>
<keyword evidence="3" id="KW-1185">Reference proteome</keyword>